<dbReference type="CDD" id="cd01949">
    <property type="entry name" value="GGDEF"/>
    <property type="match status" value="1"/>
</dbReference>
<dbReference type="InterPro" id="IPR000160">
    <property type="entry name" value="GGDEF_dom"/>
</dbReference>
<organism evidence="4 5">
    <name type="scientific">Pseudoalteromonas ulvae</name>
    <dbReference type="NCBI Taxonomy" id="107327"/>
    <lineage>
        <taxon>Bacteria</taxon>
        <taxon>Pseudomonadati</taxon>
        <taxon>Pseudomonadota</taxon>
        <taxon>Gammaproteobacteria</taxon>
        <taxon>Alteromonadales</taxon>
        <taxon>Pseudoalteromonadaceae</taxon>
        <taxon>Pseudoalteromonas</taxon>
    </lineage>
</organism>
<protein>
    <recommendedName>
        <fullName evidence="6">Diguanylate cyclase</fullName>
    </recommendedName>
</protein>
<dbReference type="NCBIfam" id="TIGR00229">
    <property type="entry name" value="sensory_box"/>
    <property type="match status" value="1"/>
</dbReference>
<dbReference type="Gene3D" id="3.20.20.450">
    <property type="entry name" value="EAL domain"/>
    <property type="match status" value="1"/>
</dbReference>
<dbReference type="InterPro" id="IPR052155">
    <property type="entry name" value="Biofilm_reg_signaling"/>
</dbReference>
<keyword evidence="5" id="KW-1185">Reference proteome</keyword>
<dbReference type="InterPro" id="IPR035919">
    <property type="entry name" value="EAL_sf"/>
</dbReference>
<evidence type="ECO:0000259" key="2">
    <source>
        <dbReference type="PROSITE" id="PS50883"/>
    </source>
</evidence>
<comment type="caution">
    <text evidence="4">The sequence shown here is derived from an EMBL/GenBank/DDBJ whole genome shotgun (WGS) entry which is preliminary data.</text>
</comment>
<name>A0A2D0A130_PSEDV</name>
<feature type="domain" description="EAL" evidence="2">
    <location>
        <begin position="645"/>
        <end position="901"/>
    </location>
</feature>
<dbReference type="InterPro" id="IPR001633">
    <property type="entry name" value="EAL_dom"/>
</dbReference>
<evidence type="ECO:0000259" key="3">
    <source>
        <dbReference type="PROSITE" id="PS50887"/>
    </source>
</evidence>
<evidence type="ECO:0008006" key="6">
    <source>
        <dbReference type="Google" id="ProtNLM"/>
    </source>
</evidence>
<dbReference type="AlphaFoldDB" id="A0A2D0A130"/>
<dbReference type="PANTHER" id="PTHR44757:SF2">
    <property type="entry name" value="BIOFILM ARCHITECTURE MAINTENANCE PROTEIN MBAA"/>
    <property type="match status" value="1"/>
</dbReference>
<feature type="transmembrane region" description="Helical" evidence="1">
    <location>
        <begin position="12"/>
        <end position="30"/>
    </location>
</feature>
<keyword evidence="1" id="KW-0472">Membrane</keyword>
<sequence>MSVFYLKMKKFGLAIGCYFSFCVIVIYSAHRLNSYYQQVEQHTLNNQLAAHAQVFQSTLEHAANQLYAFDSYLIGKEVQSKTSREFNQLAEPYLHGLNFDASFEKLFVFTHTQIPQVTELAQQGGHFDFRLSLPEHLNSPLLAIIHAAPMTEYGHNIGQTMPINAQLWMQLSNKQKVRSIRWPTPQAQWSLLLNHTSSDNLAVILGIRLELAKLFEGLYQQVFAEHRHHIRVLGSNQEIFNSDWSNTFDLTNLPPATQLTLNFFGQELELQLYTQASLSPPLVSERMLAILIGTAIALFTGFMMLIYLMSLHGRNDKINQQVIERTASLEKANQQLTQSSNQRVHALELKLTAEQKYKKLFLNTQEGLFLLNQKGEIIEHNPAFSALLLTQCSARNHTLIDFIFCSEQKARWQQIMHQKQPHPEIEWLAKKHNAETIWLRQNGSWIQQGEQWFYEGRLTDITQIKLFNEQLKYKAEHDNLTNLLNRHRFLDEITRTLSLSSATFYLIYIDLDRFKLINDTLGHLVGDKLLIEFARRMTLLMGHYSEIARLGGDEFAVLVNAQKIPSPIEILCEDILIQVRKPFHYQQHTLTVSGSLGVRCFSVPGQIDAEKLLHDADIAMYEAKKAGKDGFSIFSSSIARTVTRKLTIERALQHLDFNSELSLRFQPLFCTHAIDHVVGYEALLRWHHPTLGAISPGEFIPIAEESGKIIQLGHWICEQALDFYQYAKQQSQRNDLFININVSPKQLEHEGFVDHIIKQTHAHGLTPQKINIEITESAMMCEEDRLITPLSYLYELGFGIHIDDFGTGYSSLARLKALPLSGIKIDRSFIQDITHCKESLQLVQAICAIADTFNLKVTAEGIESKEQIHILQTLHCQQLQGFYLAKPLEALDAQLLLKQTLQVAV</sequence>
<keyword evidence="1" id="KW-0812">Transmembrane</keyword>
<dbReference type="SMART" id="SM00267">
    <property type="entry name" value="GGDEF"/>
    <property type="match status" value="1"/>
</dbReference>
<dbReference type="RefSeq" id="WP_086745757.1">
    <property type="nucleotide sequence ID" value="NZ_MWPV01000007.1"/>
</dbReference>
<dbReference type="InterPro" id="IPR035965">
    <property type="entry name" value="PAS-like_dom_sf"/>
</dbReference>
<dbReference type="SMART" id="SM00052">
    <property type="entry name" value="EAL"/>
    <property type="match status" value="1"/>
</dbReference>
<dbReference type="InterPro" id="IPR000014">
    <property type="entry name" value="PAS"/>
</dbReference>
<feature type="domain" description="GGDEF" evidence="3">
    <location>
        <begin position="502"/>
        <end position="636"/>
    </location>
</feature>
<dbReference type="SUPFAM" id="SSF141868">
    <property type="entry name" value="EAL domain-like"/>
    <property type="match status" value="1"/>
</dbReference>
<dbReference type="NCBIfam" id="TIGR00254">
    <property type="entry name" value="GGDEF"/>
    <property type="match status" value="1"/>
</dbReference>
<evidence type="ECO:0000256" key="1">
    <source>
        <dbReference type="SAM" id="Phobius"/>
    </source>
</evidence>
<dbReference type="SUPFAM" id="SSF55073">
    <property type="entry name" value="Nucleotide cyclase"/>
    <property type="match status" value="1"/>
</dbReference>
<dbReference type="PROSITE" id="PS50883">
    <property type="entry name" value="EAL"/>
    <property type="match status" value="1"/>
</dbReference>
<feature type="transmembrane region" description="Helical" evidence="1">
    <location>
        <begin position="287"/>
        <end position="308"/>
    </location>
</feature>
<gene>
    <name evidence="4" type="ORF">B1199_19215</name>
</gene>
<dbReference type="InterPro" id="IPR029787">
    <property type="entry name" value="Nucleotide_cyclase"/>
</dbReference>
<dbReference type="Pfam" id="PF00990">
    <property type="entry name" value="GGDEF"/>
    <property type="match status" value="1"/>
</dbReference>
<dbReference type="Gene3D" id="3.30.450.20">
    <property type="entry name" value="PAS domain"/>
    <property type="match status" value="1"/>
</dbReference>
<dbReference type="CDD" id="cd01948">
    <property type="entry name" value="EAL"/>
    <property type="match status" value="1"/>
</dbReference>
<dbReference type="Proteomes" id="UP000194841">
    <property type="component" value="Unassembled WGS sequence"/>
</dbReference>
<dbReference type="EMBL" id="MWPV01000007">
    <property type="protein sequence ID" value="OUL56243.1"/>
    <property type="molecule type" value="Genomic_DNA"/>
</dbReference>
<keyword evidence="1" id="KW-1133">Transmembrane helix</keyword>
<reference evidence="4 5" key="1">
    <citation type="submission" date="2017-02" db="EMBL/GenBank/DDBJ databases">
        <title>Pseudoalteromonas ulvae TC14 Genome.</title>
        <authorList>
            <person name="Molmeret M."/>
        </authorList>
    </citation>
    <scope>NUCLEOTIDE SEQUENCE [LARGE SCALE GENOMIC DNA]</scope>
    <source>
        <strain evidence="4">TC14</strain>
    </source>
</reference>
<dbReference type="OrthoDB" id="6277778at2"/>
<evidence type="ECO:0000313" key="5">
    <source>
        <dbReference type="Proteomes" id="UP000194841"/>
    </source>
</evidence>
<accession>A0A2D0A130</accession>
<dbReference type="PANTHER" id="PTHR44757">
    <property type="entry name" value="DIGUANYLATE CYCLASE DGCP"/>
    <property type="match status" value="1"/>
</dbReference>
<evidence type="ECO:0000313" key="4">
    <source>
        <dbReference type="EMBL" id="OUL56243.1"/>
    </source>
</evidence>
<dbReference type="Pfam" id="PF00563">
    <property type="entry name" value="EAL"/>
    <property type="match status" value="1"/>
</dbReference>
<dbReference type="PROSITE" id="PS50887">
    <property type="entry name" value="GGDEF"/>
    <property type="match status" value="1"/>
</dbReference>
<dbReference type="SUPFAM" id="SSF55785">
    <property type="entry name" value="PYP-like sensor domain (PAS domain)"/>
    <property type="match status" value="1"/>
</dbReference>
<proteinExistence type="predicted"/>
<dbReference type="InterPro" id="IPR043128">
    <property type="entry name" value="Rev_trsase/Diguanyl_cyclase"/>
</dbReference>
<dbReference type="Gene3D" id="3.30.70.270">
    <property type="match status" value="1"/>
</dbReference>